<organism evidence="1 2">
    <name type="scientific">Ladona fulva</name>
    <name type="common">Scarce chaser dragonfly</name>
    <name type="synonym">Libellula fulva</name>
    <dbReference type="NCBI Taxonomy" id="123851"/>
    <lineage>
        <taxon>Eukaryota</taxon>
        <taxon>Metazoa</taxon>
        <taxon>Ecdysozoa</taxon>
        <taxon>Arthropoda</taxon>
        <taxon>Hexapoda</taxon>
        <taxon>Insecta</taxon>
        <taxon>Pterygota</taxon>
        <taxon>Palaeoptera</taxon>
        <taxon>Odonata</taxon>
        <taxon>Epiprocta</taxon>
        <taxon>Anisoptera</taxon>
        <taxon>Libelluloidea</taxon>
        <taxon>Libellulidae</taxon>
        <taxon>Ladona</taxon>
    </lineage>
</organism>
<dbReference type="EMBL" id="KZ308894">
    <property type="protein sequence ID" value="KAG8235257.1"/>
    <property type="molecule type" value="Genomic_DNA"/>
</dbReference>
<accession>A0A8K0KIN8</accession>
<dbReference type="Proteomes" id="UP000792457">
    <property type="component" value="Unassembled WGS sequence"/>
</dbReference>
<name>A0A8K0KIN8_LADFU</name>
<reference evidence="1" key="2">
    <citation type="submission" date="2017-10" db="EMBL/GenBank/DDBJ databases">
        <title>Ladona fulva Genome sequencing and assembly.</title>
        <authorList>
            <person name="Murali S."/>
            <person name="Richards S."/>
            <person name="Bandaranaike D."/>
            <person name="Bellair M."/>
            <person name="Blankenburg K."/>
            <person name="Chao H."/>
            <person name="Dinh H."/>
            <person name="Doddapaneni H."/>
            <person name="Dugan-Rocha S."/>
            <person name="Elkadiri S."/>
            <person name="Gnanaolivu R."/>
            <person name="Hernandez B."/>
            <person name="Skinner E."/>
            <person name="Javaid M."/>
            <person name="Lee S."/>
            <person name="Li M."/>
            <person name="Ming W."/>
            <person name="Munidasa M."/>
            <person name="Muniz J."/>
            <person name="Nguyen L."/>
            <person name="Hughes D."/>
            <person name="Osuji N."/>
            <person name="Pu L.-L."/>
            <person name="Puazo M."/>
            <person name="Qu C."/>
            <person name="Quiroz J."/>
            <person name="Raj R."/>
            <person name="Weissenberger G."/>
            <person name="Xin Y."/>
            <person name="Zou X."/>
            <person name="Han Y."/>
            <person name="Worley K."/>
            <person name="Muzny D."/>
            <person name="Gibbs R."/>
        </authorList>
    </citation>
    <scope>NUCLEOTIDE SEQUENCE</scope>
    <source>
        <strain evidence="1">Sampled in the wild</strain>
    </source>
</reference>
<sequence>MKGESPWLVGGKIGDKGTLLAFRCTALVERPVVLPANSLGMTYKTIQAETKLLGDPI</sequence>
<dbReference type="AlphaFoldDB" id="A0A8K0KIN8"/>
<proteinExistence type="predicted"/>
<gene>
    <name evidence="1" type="ORF">J437_LFUL014257</name>
</gene>
<reference evidence="1" key="1">
    <citation type="submission" date="2013-04" db="EMBL/GenBank/DDBJ databases">
        <authorList>
            <person name="Qu J."/>
            <person name="Murali S.C."/>
            <person name="Bandaranaike D."/>
            <person name="Bellair M."/>
            <person name="Blankenburg K."/>
            <person name="Chao H."/>
            <person name="Dinh H."/>
            <person name="Doddapaneni H."/>
            <person name="Downs B."/>
            <person name="Dugan-Rocha S."/>
            <person name="Elkadiri S."/>
            <person name="Gnanaolivu R.D."/>
            <person name="Hernandez B."/>
            <person name="Javaid M."/>
            <person name="Jayaseelan J.C."/>
            <person name="Lee S."/>
            <person name="Li M."/>
            <person name="Ming W."/>
            <person name="Munidasa M."/>
            <person name="Muniz J."/>
            <person name="Nguyen L."/>
            <person name="Ongeri F."/>
            <person name="Osuji N."/>
            <person name="Pu L.-L."/>
            <person name="Puazo M."/>
            <person name="Qu C."/>
            <person name="Quiroz J."/>
            <person name="Raj R."/>
            <person name="Weissenberger G."/>
            <person name="Xin Y."/>
            <person name="Zou X."/>
            <person name="Han Y."/>
            <person name="Richards S."/>
            <person name="Worley K."/>
            <person name="Muzny D."/>
            <person name="Gibbs R."/>
        </authorList>
    </citation>
    <scope>NUCLEOTIDE SEQUENCE</scope>
    <source>
        <strain evidence="1">Sampled in the wild</strain>
    </source>
</reference>
<evidence type="ECO:0000313" key="1">
    <source>
        <dbReference type="EMBL" id="KAG8235257.1"/>
    </source>
</evidence>
<keyword evidence="2" id="KW-1185">Reference proteome</keyword>
<protein>
    <submittedName>
        <fullName evidence="1">Uncharacterized protein</fullName>
    </submittedName>
</protein>
<dbReference type="OrthoDB" id="2016263at2759"/>
<evidence type="ECO:0000313" key="2">
    <source>
        <dbReference type="Proteomes" id="UP000792457"/>
    </source>
</evidence>
<comment type="caution">
    <text evidence="1">The sequence shown here is derived from an EMBL/GenBank/DDBJ whole genome shotgun (WGS) entry which is preliminary data.</text>
</comment>